<evidence type="ECO:0000256" key="12">
    <source>
        <dbReference type="SAM" id="MobiDB-lite"/>
    </source>
</evidence>
<comment type="catalytic activity">
    <reaction evidence="10">
        <text>a 1,2-diacyl-sn-glycero-3-phospho-L-serine(in) = a 1,2-diacyl-sn-glycero-3-phospho-L-serine(out)</text>
        <dbReference type="Rhea" id="RHEA:38663"/>
        <dbReference type="ChEBI" id="CHEBI:57262"/>
    </reaction>
</comment>
<feature type="compositionally biased region" description="Basic and acidic residues" evidence="12">
    <location>
        <begin position="396"/>
        <end position="408"/>
    </location>
</feature>
<evidence type="ECO:0000256" key="9">
    <source>
        <dbReference type="ARBA" id="ARBA00023136"/>
    </source>
</evidence>
<evidence type="ECO:0000256" key="7">
    <source>
        <dbReference type="ARBA" id="ARBA00023006"/>
    </source>
</evidence>
<dbReference type="EMBL" id="CACVKT020009040">
    <property type="protein sequence ID" value="CAC5419535.1"/>
    <property type="molecule type" value="Genomic_DNA"/>
</dbReference>
<evidence type="ECO:0000256" key="1">
    <source>
        <dbReference type="ARBA" id="ARBA00004406"/>
    </source>
</evidence>
<sequence length="511" mass="56906">MPWSFPWSDYVKKRACRYLLQHYLGQFLKEKLTLDQLSVNLSSGKGNITQLDLNVESLNEALESSSIPLEVVDGFIHEISVSVPWTCLIQKSTELEITGLEITLQPKQRNQQAAGLESMLSSTMSMTSSLKIAEDCLKRTTSEESLAEDTSQPYEGVQIFAQTIDSVLSRVKVTLNDTVIRLEHLPMQAETGVALEIRIKRIEYFDDLALEEGSSVDDMHKWEPSAISHKNISMEDIGSDPSSPVSPSVFHSTSSTLSSVPPFSQSEPTSSLPSSDSDPIQVAVITGKNTLKLKVKQREGLGIQGPKVEMECELGAVHILLCPKQFHALWALADGLSSPEYNIKDKKSLTTAMHDIMTGSFGGEDQFYSVGHHKDMESSFTSQTSYSTVSTVRSGGTEHRKPKDPMKKILDDPSAEFSHYRLRLAFFSVALLHDNPCSKVEHGQTRTQENNIKDLSTSYFQRVFTIATAARGDMKSLRKSFVEVLKYDHIRLLGKPLTVDCTEKTIQHIIQ</sequence>
<dbReference type="AlphaFoldDB" id="A0A6J8EJ26"/>
<evidence type="ECO:0000256" key="4">
    <source>
        <dbReference type="ARBA" id="ARBA00018070"/>
    </source>
</evidence>
<evidence type="ECO:0000256" key="8">
    <source>
        <dbReference type="ARBA" id="ARBA00023055"/>
    </source>
</evidence>
<dbReference type="GO" id="GO:0061723">
    <property type="term" value="P:glycophagy"/>
    <property type="evidence" value="ECO:0007669"/>
    <property type="project" value="TreeGrafter"/>
</dbReference>
<evidence type="ECO:0000256" key="10">
    <source>
        <dbReference type="ARBA" id="ARBA00024479"/>
    </source>
</evidence>
<accession>A0A6J8EJ26</accession>
<keyword evidence="8" id="KW-0445">Lipid transport</keyword>
<keyword evidence="14" id="KW-1185">Reference proteome</keyword>
<dbReference type="InterPro" id="IPR026849">
    <property type="entry name" value="ATG2"/>
</dbReference>
<reference evidence="13 14" key="1">
    <citation type="submission" date="2020-06" db="EMBL/GenBank/DDBJ databases">
        <authorList>
            <person name="Li R."/>
            <person name="Bekaert M."/>
        </authorList>
    </citation>
    <scope>NUCLEOTIDE SEQUENCE [LARGE SCALE GENOMIC DNA]</scope>
    <source>
        <strain evidence="14">wild</strain>
    </source>
</reference>
<keyword evidence="6" id="KW-0256">Endoplasmic reticulum</keyword>
<organism evidence="13 14">
    <name type="scientific">Mytilus coruscus</name>
    <name type="common">Sea mussel</name>
    <dbReference type="NCBI Taxonomy" id="42192"/>
    <lineage>
        <taxon>Eukaryota</taxon>
        <taxon>Metazoa</taxon>
        <taxon>Spiralia</taxon>
        <taxon>Lophotrochozoa</taxon>
        <taxon>Mollusca</taxon>
        <taxon>Bivalvia</taxon>
        <taxon>Autobranchia</taxon>
        <taxon>Pteriomorphia</taxon>
        <taxon>Mytilida</taxon>
        <taxon>Mytiloidea</taxon>
        <taxon>Mytilidae</taxon>
        <taxon>Mytilinae</taxon>
        <taxon>Mytilus</taxon>
    </lineage>
</organism>
<keyword evidence="9" id="KW-0472">Membrane</keyword>
<evidence type="ECO:0000313" key="14">
    <source>
        <dbReference type="Proteomes" id="UP000507470"/>
    </source>
</evidence>
<comment type="similarity">
    <text evidence="3">Belongs to the ATG2 family.</text>
</comment>
<feature type="compositionally biased region" description="Low complexity" evidence="12">
    <location>
        <begin position="239"/>
        <end position="278"/>
    </location>
</feature>
<dbReference type="GO" id="GO:0006869">
    <property type="term" value="P:lipid transport"/>
    <property type="evidence" value="ECO:0007669"/>
    <property type="project" value="UniProtKB-KW"/>
</dbReference>
<keyword evidence="7" id="KW-0072">Autophagy</keyword>
<dbReference type="GO" id="GO:0000422">
    <property type="term" value="P:autophagy of mitochondrion"/>
    <property type="evidence" value="ECO:0007669"/>
    <property type="project" value="TreeGrafter"/>
</dbReference>
<feature type="region of interest" description="Disordered" evidence="12">
    <location>
        <begin position="387"/>
        <end position="408"/>
    </location>
</feature>
<evidence type="ECO:0000256" key="11">
    <source>
        <dbReference type="ARBA" id="ARBA00024615"/>
    </source>
</evidence>
<dbReference type="GO" id="GO:0005789">
    <property type="term" value="C:endoplasmic reticulum membrane"/>
    <property type="evidence" value="ECO:0007669"/>
    <property type="project" value="UniProtKB-SubCell"/>
</dbReference>
<dbReference type="Pfam" id="PF13329">
    <property type="entry name" value="ATG2_CAD"/>
    <property type="match status" value="1"/>
</dbReference>
<dbReference type="GO" id="GO:0061709">
    <property type="term" value="P:reticulophagy"/>
    <property type="evidence" value="ECO:0007669"/>
    <property type="project" value="TreeGrafter"/>
</dbReference>
<dbReference type="OrthoDB" id="18982at2759"/>
<comment type="subcellular location">
    <subcellularLocation>
        <location evidence="1">Endoplasmic reticulum membrane</location>
        <topology evidence="1">Peripheral membrane protein</topology>
    </subcellularLocation>
    <subcellularLocation>
        <location evidence="2">Preautophagosomal structure membrane</location>
        <topology evidence="2">Peripheral membrane protein</topology>
    </subcellularLocation>
</comment>
<dbReference type="Proteomes" id="UP000507470">
    <property type="component" value="Unassembled WGS sequence"/>
</dbReference>
<dbReference type="GO" id="GO:0043495">
    <property type="term" value="F:protein-membrane adaptor activity"/>
    <property type="evidence" value="ECO:0007669"/>
    <property type="project" value="TreeGrafter"/>
</dbReference>
<evidence type="ECO:0000313" key="13">
    <source>
        <dbReference type="EMBL" id="CAC5419535.1"/>
    </source>
</evidence>
<keyword evidence="5" id="KW-0813">Transport</keyword>
<dbReference type="GO" id="GO:0061908">
    <property type="term" value="C:phagophore"/>
    <property type="evidence" value="ECO:0007669"/>
    <property type="project" value="TreeGrafter"/>
</dbReference>
<dbReference type="PANTHER" id="PTHR13190:SF1">
    <property type="entry name" value="AUTOPHAGY-RELATED 2, ISOFORM A"/>
    <property type="match status" value="1"/>
</dbReference>
<evidence type="ECO:0000256" key="6">
    <source>
        <dbReference type="ARBA" id="ARBA00022824"/>
    </source>
</evidence>
<evidence type="ECO:0000256" key="2">
    <source>
        <dbReference type="ARBA" id="ARBA00004623"/>
    </source>
</evidence>
<protein>
    <recommendedName>
        <fullName evidence="4">Autophagy-related protein 2</fullName>
    </recommendedName>
</protein>
<dbReference type="GO" id="GO:0000045">
    <property type="term" value="P:autophagosome assembly"/>
    <property type="evidence" value="ECO:0007669"/>
    <property type="project" value="TreeGrafter"/>
</dbReference>
<gene>
    <name evidence="13" type="ORF">MCOR_51861</name>
</gene>
<evidence type="ECO:0000256" key="5">
    <source>
        <dbReference type="ARBA" id="ARBA00022448"/>
    </source>
</evidence>
<comment type="catalytic activity">
    <reaction evidence="11">
        <text>a 1,2-diacyl-sn-glycero-3-phosphoethanolamine(in) = a 1,2-diacyl-sn-glycero-3-phosphoethanolamine(out)</text>
        <dbReference type="Rhea" id="RHEA:38895"/>
        <dbReference type="ChEBI" id="CHEBI:64612"/>
    </reaction>
</comment>
<dbReference type="GO" id="GO:0034727">
    <property type="term" value="P:piecemeal microautophagy of the nucleus"/>
    <property type="evidence" value="ECO:0007669"/>
    <property type="project" value="TreeGrafter"/>
</dbReference>
<dbReference type="PANTHER" id="PTHR13190">
    <property type="entry name" value="AUTOPHAGY-RELATED 2, ISOFORM A"/>
    <property type="match status" value="1"/>
</dbReference>
<feature type="region of interest" description="Disordered" evidence="12">
    <location>
        <begin position="233"/>
        <end position="278"/>
    </location>
</feature>
<evidence type="ECO:0000256" key="3">
    <source>
        <dbReference type="ARBA" id="ARBA00009714"/>
    </source>
</evidence>
<name>A0A6J8EJ26_MYTCO</name>
<dbReference type="GO" id="GO:0034045">
    <property type="term" value="C:phagophore assembly site membrane"/>
    <property type="evidence" value="ECO:0007669"/>
    <property type="project" value="UniProtKB-SubCell"/>
</dbReference>
<proteinExistence type="inferred from homology"/>
<dbReference type="GO" id="GO:0032266">
    <property type="term" value="F:phosphatidylinositol-3-phosphate binding"/>
    <property type="evidence" value="ECO:0007669"/>
    <property type="project" value="TreeGrafter"/>
</dbReference>